<dbReference type="EMBL" id="KI913956">
    <property type="protein sequence ID" value="ETW05869.1"/>
    <property type="molecule type" value="Genomic_DNA"/>
</dbReference>
<feature type="signal peptide" evidence="1">
    <location>
        <begin position="1"/>
        <end position="21"/>
    </location>
</feature>
<dbReference type="VEuPathDB" id="FungiDB:H310_03527"/>
<dbReference type="GeneID" id="20080577"/>
<dbReference type="AlphaFoldDB" id="A0A024UHV8"/>
<sequence>MTWRLPTCLAWSVSFSRLRLGFYGAMSRRNHVEVQLWRYRQRHTSLHQPTAALPTIIRVQANSIWPSMHSFQSFKFSRNVSLRAAGEEEQDITTRMVLGYVRSHGDVLPRR</sequence>
<gene>
    <name evidence="2" type="ORF">H310_03527</name>
</gene>
<name>A0A024UHV8_9STRA</name>
<reference evidence="2" key="1">
    <citation type="submission" date="2013-12" db="EMBL/GenBank/DDBJ databases">
        <title>The Genome Sequence of Aphanomyces invadans NJM9701.</title>
        <authorList>
            <consortium name="The Broad Institute Genomics Platform"/>
            <person name="Russ C."/>
            <person name="Tyler B."/>
            <person name="van West P."/>
            <person name="Dieguez-Uribeondo J."/>
            <person name="Young S.K."/>
            <person name="Zeng Q."/>
            <person name="Gargeya S."/>
            <person name="Fitzgerald M."/>
            <person name="Abouelleil A."/>
            <person name="Alvarado L."/>
            <person name="Chapman S.B."/>
            <person name="Gainer-Dewar J."/>
            <person name="Goldberg J."/>
            <person name="Griggs A."/>
            <person name="Gujja S."/>
            <person name="Hansen M."/>
            <person name="Howarth C."/>
            <person name="Imamovic A."/>
            <person name="Ireland A."/>
            <person name="Larimer J."/>
            <person name="McCowan C."/>
            <person name="Murphy C."/>
            <person name="Pearson M."/>
            <person name="Poon T.W."/>
            <person name="Priest M."/>
            <person name="Roberts A."/>
            <person name="Saif S."/>
            <person name="Shea T."/>
            <person name="Sykes S."/>
            <person name="Wortman J."/>
            <person name="Nusbaum C."/>
            <person name="Birren B."/>
        </authorList>
    </citation>
    <scope>NUCLEOTIDE SEQUENCE [LARGE SCALE GENOMIC DNA]</scope>
    <source>
        <strain evidence="2">NJM9701</strain>
    </source>
</reference>
<evidence type="ECO:0000256" key="1">
    <source>
        <dbReference type="SAM" id="SignalP"/>
    </source>
</evidence>
<keyword evidence="1" id="KW-0732">Signal</keyword>
<protein>
    <recommendedName>
        <fullName evidence="3">Secreted protein</fullName>
    </recommendedName>
</protein>
<accession>A0A024UHV8</accession>
<dbReference type="RefSeq" id="XP_008865646.1">
    <property type="nucleotide sequence ID" value="XM_008867424.1"/>
</dbReference>
<evidence type="ECO:0000313" key="2">
    <source>
        <dbReference type="EMBL" id="ETW05869.1"/>
    </source>
</evidence>
<feature type="chain" id="PRO_5001538221" description="Secreted protein" evidence="1">
    <location>
        <begin position="22"/>
        <end position="111"/>
    </location>
</feature>
<organism evidence="2">
    <name type="scientific">Aphanomyces invadans</name>
    <dbReference type="NCBI Taxonomy" id="157072"/>
    <lineage>
        <taxon>Eukaryota</taxon>
        <taxon>Sar</taxon>
        <taxon>Stramenopiles</taxon>
        <taxon>Oomycota</taxon>
        <taxon>Saprolegniomycetes</taxon>
        <taxon>Saprolegniales</taxon>
        <taxon>Verrucalvaceae</taxon>
        <taxon>Aphanomyces</taxon>
    </lineage>
</organism>
<proteinExistence type="predicted"/>
<evidence type="ECO:0008006" key="3">
    <source>
        <dbReference type="Google" id="ProtNLM"/>
    </source>
</evidence>